<evidence type="ECO:0000313" key="5">
    <source>
        <dbReference type="Proteomes" id="UP000578531"/>
    </source>
</evidence>
<reference evidence="4 5" key="1">
    <citation type="journal article" date="2020" name="Genomics">
        <title>Complete, high-quality genomes from long-read metagenomic sequencing of two wolf lichen thalli reveals enigmatic genome architecture.</title>
        <authorList>
            <person name="McKenzie S.K."/>
            <person name="Walston R.F."/>
            <person name="Allen J.L."/>
        </authorList>
    </citation>
    <scope>NUCLEOTIDE SEQUENCE [LARGE SCALE GENOMIC DNA]</scope>
    <source>
        <strain evidence="4">WasteWater2</strain>
    </source>
</reference>
<feature type="region of interest" description="Disordered" evidence="2">
    <location>
        <begin position="114"/>
        <end position="198"/>
    </location>
</feature>
<dbReference type="Proteomes" id="UP000578531">
    <property type="component" value="Unassembled WGS sequence"/>
</dbReference>
<organism evidence="4 5">
    <name type="scientific">Letharia columbiana</name>
    <dbReference type="NCBI Taxonomy" id="112416"/>
    <lineage>
        <taxon>Eukaryota</taxon>
        <taxon>Fungi</taxon>
        <taxon>Dikarya</taxon>
        <taxon>Ascomycota</taxon>
        <taxon>Pezizomycotina</taxon>
        <taxon>Lecanoromycetes</taxon>
        <taxon>OSLEUM clade</taxon>
        <taxon>Lecanoromycetidae</taxon>
        <taxon>Lecanorales</taxon>
        <taxon>Lecanorineae</taxon>
        <taxon>Parmeliaceae</taxon>
        <taxon>Letharia</taxon>
    </lineage>
</organism>
<dbReference type="RefSeq" id="XP_037159132.1">
    <property type="nucleotide sequence ID" value="XM_037313954.1"/>
</dbReference>
<gene>
    <name evidence="4" type="ORF">HO173_012081</name>
</gene>
<dbReference type="OrthoDB" id="5367970at2759"/>
<proteinExistence type="predicted"/>
<name>A0A8H6CQZ2_9LECA</name>
<comment type="caution">
    <text evidence="4">The sequence shown here is derived from an EMBL/GenBank/DDBJ whole genome shotgun (WGS) entry which is preliminary data.</text>
</comment>
<evidence type="ECO:0000313" key="4">
    <source>
        <dbReference type="EMBL" id="KAF6227641.1"/>
    </source>
</evidence>
<dbReference type="GeneID" id="59293718"/>
<feature type="transmembrane region" description="Helical" evidence="3">
    <location>
        <begin position="799"/>
        <end position="816"/>
    </location>
</feature>
<keyword evidence="3" id="KW-1133">Transmembrane helix</keyword>
<feature type="compositionally biased region" description="Polar residues" evidence="2">
    <location>
        <begin position="117"/>
        <end position="136"/>
    </location>
</feature>
<sequence>MGDLDGAEYIEPTVTRTGTYSTDERKTRAVKRIEDRGFDVSTLFTPWDTTASLGELGSSSLSAVEEILKILLYRNCSQEEIFVQLDGAVNGAVDSRTSEPCKPTFAPLRNLRRQLRDGSSVQPISSRSTRGITRQASSSEKPKRKPRKSLSQSRAKRVCQGLAHSLRHDTEEVYVHRSQNSSESTSSNDGDHPENSDYNAFIDQASSKLLTHTRASQRSRERSSQQPRIESSDDDIAATDTADSQLFPTSAVSNTNTAIRRGKQRNTQGDPIAGRTAESSSIKSRNRLSLKNWRIRLEPCTADAQGEYDGVAAVYETAKNAYATTLKSEDEALKSLSSFRTAGTPLSRLPVEAIESGTVGPLLQRLEDIDAIEKEDDQLRSAYQQKKESRIAQAKILVKSKADMEKKVNLLKQLQNIMDDLITDSEPEAGRFFIISASTSTALSRSLDIQPRQDAPAAPASPQSRYVYVVTDVDFNQKAVSSQSGKPIFGGHTSIRVGGTDADGPLLVEVAVNPGSSGLQIRVLDTGVANTGKPIGFWSAPNSRRYVVQTGEITFTNAEIFDHQTGKGLVADAWNDNPTYSKGAGTTPNTCYDFADRVLAHMNLDLDPSIIKIFASADEYYTKYTNKWVEKVPLIWSQKTEFPAGYTPQQGEQYWTRVFDVVSDPGTPSFIVDSTAQGTCSKAKMSKRTCFPATAFSDDWYSDSVTQAEFDNIGAQPLPDDKKLPTLEEESRAAVAPFQDSVGKPGTPTTGLATVGMGRAAGVISAVTLVAREAAQAVGLAIGPAFVLLDIVQGNWIGAGLAAVGLALGVVASLAVAGPVGWIVGGLISALFAILPGLFKSKPHLPAVADNVGTLQYAFFGDATHTGNEQCQSQGNPNCTAVFGPGVLSLVFEWDNFDSITFLIQYNEGYAMTLPEIANAFYNINDPKNSGDGSNQIATINCNNKKGIQDRWGVSMRDDMSKCNHPSFQLNRSLVTLPVIGQTADQVYNRIIPAPNGDCKLVSDAANSLNIPDYNMTITGQPVAIACGLSAALEIGGTVIPLDPTNNPIVVNVSSGTNSTDGQNGHQLAAPAPAPFQSLLNATTALCLSGSGGGLCVPAGQYDIQRGSLGFDSSKVDTLNMPAGASISWYDVRAEIPRGGPTQSLVSYTTNQTAADKHFAAAMASAPTSGADGAGAGWNATLPAGMPDQPVVCLFTKTDHNGDVACFGAGGGNVTGGISGKASSIAVHGNATAEIYAQSYGDAGSATITSDVLDLTQEPYGTDDNFNQKIVAMWVCDGSCSIPV</sequence>
<feature type="region of interest" description="Disordered" evidence="2">
    <location>
        <begin position="211"/>
        <end position="283"/>
    </location>
</feature>
<keyword evidence="5" id="KW-1185">Reference proteome</keyword>
<evidence type="ECO:0000256" key="3">
    <source>
        <dbReference type="SAM" id="Phobius"/>
    </source>
</evidence>
<feature type="compositionally biased region" description="Low complexity" evidence="2">
    <location>
        <begin position="178"/>
        <end position="187"/>
    </location>
</feature>
<evidence type="ECO:0000256" key="2">
    <source>
        <dbReference type="SAM" id="MobiDB-lite"/>
    </source>
</evidence>
<feature type="compositionally biased region" description="Basic and acidic residues" evidence="2">
    <location>
        <begin position="166"/>
        <end position="175"/>
    </location>
</feature>
<dbReference type="EMBL" id="JACCJC010000083">
    <property type="protein sequence ID" value="KAF6227641.1"/>
    <property type="molecule type" value="Genomic_DNA"/>
</dbReference>
<feature type="transmembrane region" description="Helical" evidence="3">
    <location>
        <begin position="822"/>
        <end position="839"/>
    </location>
</feature>
<feature type="compositionally biased region" description="Polar residues" evidence="2">
    <location>
        <begin position="246"/>
        <end position="258"/>
    </location>
</feature>
<keyword evidence="3" id="KW-0812">Transmembrane</keyword>
<protein>
    <submittedName>
        <fullName evidence="4">Uncharacterized protein</fullName>
    </submittedName>
</protein>
<keyword evidence="3" id="KW-0472">Membrane</keyword>
<evidence type="ECO:0000256" key="1">
    <source>
        <dbReference type="SAM" id="Coils"/>
    </source>
</evidence>
<accession>A0A8H6CQZ2</accession>
<keyword evidence="1" id="KW-0175">Coiled coil</keyword>
<feature type="coiled-coil region" evidence="1">
    <location>
        <begin position="369"/>
        <end position="424"/>
    </location>
</feature>